<dbReference type="GO" id="GO:0016740">
    <property type="term" value="F:transferase activity"/>
    <property type="evidence" value="ECO:0007669"/>
    <property type="project" value="UniProtKB-KW"/>
</dbReference>
<dbReference type="EMBL" id="KN837108">
    <property type="protein sequence ID" value="KIJ46334.1"/>
    <property type="molecule type" value="Genomic_DNA"/>
</dbReference>
<name>A0A0C9VH30_SPHS4</name>
<dbReference type="AlphaFoldDB" id="A0A0C9VH30"/>
<gene>
    <name evidence="1" type="ORF">M422DRAFT_46303</name>
</gene>
<dbReference type="HOGENOM" id="CLU_2122644_0_0_1"/>
<organism evidence="1 2">
    <name type="scientific">Sphaerobolus stellatus (strain SS14)</name>
    <dbReference type="NCBI Taxonomy" id="990650"/>
    <lineage>
        <taxon>Eukaryota</taxon>
        <taxon>Fungi</taxon>
        <taxon>Dikarya</taxon>
        <taxon>Basidiomycota</taxon>
        <taxon>Agaricomycotina</taxon>
        <taxon>Agaricomycetes</taxon>
        <taxon>Phallomycetidae</taxon>
        <taxon>Geastrales</taxon>
        <taxon>Sphaerobolaceae</taxon>
        <taxon>Sphaerobolus</taxon>
    </lineage>
</organism>
<dbReference type="Proteomes" id="UP000054279">
    <property type="component" value="Unassembled WGS sequence"/>
</dbReference>
<evidence type="ECO:0000313" key="2">
    <source>
        <dbReference type="Proteomes" id="UP000054279"/>
    </source>
</evidence>
<dbReference type="OrthoDB" id="3266493at2759"/>
<protein>
    <submittedName>
        <fullName evidence="1">Glycosyltransferase family 1 protein</fullName>
    </submittedName>
</protein>
<keyword evidence="1" id="KW-0808">Transferase</keyword>
<keyword evidence="2" id="KW-1185">Reference proteome</keyword>
<reference evidence="1 2" key="1">
    <citation type="submission" date="2014-06" db="EMBL/GenBank/DDBJ databases">
        <title>Evolutionary Origins and Diversification of the Mycorrhizal Mutualists.</title>
        <authorList>
            <consortium name="DOE Joint Genome Institute"/>
            <consortium name="Mycorrhizal Genomics Consortium"/>
            <person name="Kohler A."/>
            <person name="Kuo A."/>
            <person name="Nagy L.G."/>
            <person name="Floudas D."/>
            <person name="Copeland A."/>
            <person name="Barry K.W."/>
            <person name="Cichocki N."/>
            <person name="Veneault-Fourrey C."/>
            <person name="LaButti K."/>
            <person name="Lindquist E.A."/>
            <person name="Lipzen A."/>
            <person name="Lundell T."/>
            <person name="Morin E."/>
            <person name="Murat C."/>
            <person name="Riley R."/>
            <person name="Ohm R."/>
            <person name="Sun H."/>
            <person name="Tunlid A."/>
            <person name="Henrissat B."/>
            <person name="Grigoriev I.V."/>
            <person name="Hibbett D.S."/>
            <person name="Martin F."/>
        </authorList>
    </citation>
    <scope>NUCLEOTIDE SEQUENCE [LARGE SCALE GENOMIC DNA]</scope>
    <source>
        <strain evidence="1 2">SS14</strain>
    </source>
</reference>
<evidence type="ECO:0000313" key="1">
    <source>
        <dbReference type="EMBL" id="KIJ46334.1"/>
    </source>
</evidence>
<proteinExistence type="predicted"/>
<accession>A0A0C9VH30</accession>
<sequence>MLEGATGMPKALINFLESIYRQDNVKCLVSGKTFQPWPKPNLIISDIFLDIIKGIRSIDPTITILGWNTTNNSFSLRMFGHEDLGGVGDIAAKALSDSERTGKPVKEIENQVRL</sequence>